<evidence type="ECO:0000256" key="5">
    <source>
        <dbReference type="ARBA" id="ARBA00022692"/>
    </source>
</evidence>
<keyword evidence="7 11" id="KW-0915">Sodium</keyword>
<feature type="transmembrane region" description="Helical" evidence="11">
    <location>
        <begin position="33"/>
        <end position="54"/>
    </location>
</feature>
<dbReference type="GO" id="GO:0005886">
    <property type="term" value="C:plasma membrane"/>
    <property type="evidence" value="ECO:0007669"/>
    <property type="project" value="UniProtKB-SubCell"/>
</dbReference>
<feature type="transmembrane region" description="Helical" evidence="11">
    <location>
        <begin position="321"/>
        <end position="343"/>
    </location>
</feature>
<geneLocation type="plasmid" evidence="13 14">
    <name>pCM2_1101</name>
</geneLocation>
<dbReference type="NCBIfam" id="TIGR00773">
    <property type="entry name" value="NhaA"/>
    <property type="match status" value="1"/>
</dbReference>
<feature type="transmembrane region" description="Helical" evidence="11">
    <location>
        <begin position="174"/>
        <end position="193"/>
    </location>
</feature>
<accession>A0AAE6XSX6</accession>
<comment type="subcellular location">
    <subcellularLocation>
        <location evidence="1">Cell inner membrane</location>
        <topology evidence="1">Multi-pass membrane protein</topology>
    </subcellularLocation>
    <subcellularLocation>
        <location evidence="11">Cell membrane</location>
        <topology evidence="11">Multi-pass membrane protein</topology>
    </subcellularLocation>
</comment>
<feature type="transmembrane region" description="Helical" evidence="11">
    <location>
        <begin position="110"/>
        <end position="132"/>
    </location>
</feature>
<comment type="similarity">
    <text evidence="11">Belongs to the NhaA Na(+)/H(+) (TC 2.A.33) antiporter family.</text>
</comment>
<keyword evidence="13" id="KW-0614">Plasmid</keyword>
<feature type="transmembrane region" description="Helical" evidence="11">
    <location>
        <begin position="223"/>
        <end position="246"/>
    </location>
</feature>
<dbReference type="Proteomes" id="UP000503164">
    <property type="component" value="Plasmid pCM2_1101"/>
</dbReference>
<dbReference type="PANTHER" id="PTHR30341:SF0">
    <property type="entry name" value="NA(+)_H(+) ANTIPORTER NHAA"/>
    <property type="match status" value="1"/>
</dbReference>
<keyword evidence="14" id="KW-1185">Reference proteome</keyword>
<keyword evidence="8 11" id="KW-0406">Ion transport</keyword>
<keyword evidence="10 11" id="KW-0739">Sodium transport</keyword>
<sequence length="426" mass="43628">MTTPIPALPTSPHARTSPGRGARLSRFLSHDTTGGILLLIATLLALVIANSPAADLYERVRGFTFGPEALHLDLSVGAWAADGLLAIFFFVVGLELKQEFVAGSLRDPRVAALPIAAAVGGVALPAGIFTLINLGAGPDALQGWAIPAATDIAFAVAVVAVVGKRLPPALRTFLLTLVVVDDLLAITIIAVFYTAGIAFMPLLLALVPLAAFGILVHRGVRAWYVLFPLGVGAWALVHASGIHATIAGVALGLLVPAISSTRAGVTHRDAAGHEERHALTHHFAERWSPLSSGVAVPVFAFFSAGVAVGGLDGLRESLSDTVAIGIIAALVVGKAAGITGASLLVTRLPGVRLDPTLRWPDVIGLAFVAGIGFTVSLLVGELAYGTGSKQDDVVKVGVLVGSLTSAVVGGTILAIRGRQHAADLEG</sequence>
<feature type="transmembrane region" description="Helical" evidence="11">
    <location>
        <begin position="74"/>
        <end position="94"/>
    </location>
</feature>
<dbReference type="GO" id="GO:0006885">
    <property type="term" value="P:regulation of pH"/>
    <property type="evidence" value="ECO:0007669"/>
    <property type="project" value="UniProtKB-UniRule"/>
</dbReference>
<evidence type="ECO:0000256" key="3">
    <source>
        <dbReference type="ARBA" id="ARBA00022449"/>
    </source>
</evidence>
<comment type="catalytic activity">
    <reaction evidence="11">
        <text>Na(+)(in) + 2 H(+)(out) = Na(+)(out) + 2 H(+)(in)</text>
        <dbReference type="Rhea" id="RHEA:29251"/>
        <dbReference type="ChEBI" id="CHEBI:15378"/>
        <dbReference type="ChEBI" id="CHEBI:29101"/>
    </reaction>
</comment>
<dbReference type="InterPro" id="IPR004670">
    <property type="entry name" value="NhaA"/>
</dbReference>
<dbReference type="RefSeq" id="WP_167441277.1">
    <property type="nucleotide sequence ID" value="NZ_CP048050.1"/>
</dbReference>
<name>A0AAE6XSX6_9MICO</name>
<gene>
    <name evidence="11 13" type="primary">nhaA</name>
    <name evidence="13" type="ORF">GW570_14630</name>
</gene>
<dbReference type="InterPro" id="IPR023171">
    <property type="entry name" value="Na/H_antiporter_dom_sf"/>
</dbReference>
<feature type="transmembrane region" description="Helical" evidence="11">
    <location>
        <begin position="363"/>
        <end position="384"/>
    </location>
</feature>
<evidence type="ECO:0000256" key="10">
    <source>
        <dbReference type="ARBA" id="ARBA00023201"/>
    </source>
</evidence>
<evidence type="ECO:0000256" key="8">
    <source>
        <dbReference type="ARBA" id="ARBA00023065"/>
    </source>
</evidence>
<feature type="transmembrane region" description="Helical" evidence="11">
    <location>
        <begin position="199"/>
        <end position="216"/>
    </location>
</feature>
<feature type="transmembrane region" description="Helical" evidence="11">
    <location>
        <begin position="396"/>
        <end position="415"/>
    </location>
</feature>
<evidence type="ECO:0000313" key="14">
    <source>
        <dbReference type="Proteomes" id="UP000503164"/>
    </source>
</evidence>
<dbReference type="Pfam" id="PF06965">
    <property type="entry name" value="Na_H_antiport_1"/>
    <property type="match status" value="1"/>
</dbReference>
<feature type="transmembrane region" description="Helical" evidence="11">
    <location>
        <begin position="144"/>
        <end position="162"/>
    </location>
</feature>
<evidence type="ECO:0000313" key="13">
    <source>
        <dbReference type="EMBL" id="QIS46428.1"/>
    </source>
</evidence>
<dbReference type="AlphaFoldDB" id="A0AAE6XSX6"/>
<keyword evidence="5 11" id="KW-0812">Transmembrane</keyword>
<evidence type="ECO:0000256" key="9">
    <source>
        <dbReference type="ARBA" id="ARBA00023136"/>
    </source>
</evidence>
<evidence type="ECO:0000256" key="2">
    <source>
        <dbReference type="ARBA" id="ARBA00022448"/>
    </source>
</evidence>
<keyword evidence="6 11" id="KW-1133">Transmembrane helix</keyword>
<keyword evidence="9 11" id="KW-0472">Membrane</keyword>
<comment type="function">
    <text evidence="11">Na(+)/H(+) antiporter that extrudes sodium in exchange for external protons.</text>
</comment>
<dbReference type="EMBL" id="CP048050">
    <property type="protein sequence ID" value="QIS46428.1"/>
    <property type="molecule type" value="Genomic_DNA"/>
</dbReference>
<reference evidence="13 14" key="1">
    <citation type="journal article" date="2020" name="Mol. Plant Pathol.">
        <title>Plasmid composition and the chpG gene determine the virulence level of Clavibacter capsici natural isolates in pepper.</title>
        <authorList>
            <person name="Hwang I.S."/>
            <person name="Lee H.M."/>
            <person name="Oh E.J."/>
            <person name="Lee S."/>
            <person name="Heu S."/>
            <person name="Oh C.S."/>
        </authorList>
    </citation>
    <scope>NUCLEOTIDE SEQUENCE [LARGE SCALE GENOMIC DNA]</scope>
    <source>
        <strain evidence="13 14">1101</strain>
    </source>
</reference>
<dbReference type="HAMAP" id="MF_01844">
    <property type="entry name" value="NhaA"/>
    <property type="match status" value="1"/>
</dbReference>
<keyword evidence="4 11" id="KW-1003">Cell membrane</keyword>
<evidence type="ECO:0000256" key="11">
    <source>
        <dbReference type="HAMAP-Rule" id="MF_01844"/>
    </source>
</evidence>
<keyword evidence="2 11" id="KW-0813">Transport</keyword>
<dbReference type="Gene3D" id="1.20.1530.10">
    <property type="entry name" value="Na+/H+ antiporter like domain"/>
    <property type="match status" value="1"/>
</dbReference>
<dbReference type="GO" id="GO:0015385">
    <property type="term" value="F:sodium:proton antiporter activity"/>
    <property type="evidence" value="ECO:0007669"/>
    <property type="project" value="UniProtKB-UniRule"/>
</dbReference>
<evidence type="ECO:0000256" key="6">
    <source>
        <dbReference type="ARBA" id="ARBA00022989"/>
    </source>
</evidence>
<keyword evidence="3 11" id="KW-0050">Antiport</keyword>
<proteinExistence type="inferred from homology"/>
<organism evidence="13 14">
    <name type="scientific">Clavibacter capsici</name>
    <dbReference type="NCBI Taxonomy" id="1874630"/>
    <lineage>
        <taxon>Bacteria</taxon>
        <taxon>Bacillati</taxon>
        <taxon>Actinomycetota</taxon>
        <taxon>Actinomycetes</taxon>
        <taxon>Micrococcales</taxon>
        <taxon>Microbacteriaceae</taxon>
        <taxon>Clavibacter</taxon>
    </lineage>
</organism>
<feature type="region of interest" description="Disordered" evidence="12">
    <location>
        <begin position="1"/>
        <end position="21"/>
    </location>
</feature>
<evidence type="ECO:0000256" key="4">
    <source>
        <dbReference type="ARBA" id="ARBA00022475"/>
    </source>
</evidence>
<evidence type="ECO:0000256" key="12">
    <source>
        <dbReference type="SAM" id="MobiDB-lite"/>
    </source>
</evidence>
<protein>
    <recommendedName>
        <fullName evidence="11">Na(+)/H(+) antiporter NhaA</fullName>
    </recommendedName>
    <alternativeName>
        <fullName evidence="11">Sodium/proton antiporter NhaA</fullName>
    </alternativeName>
</protein>
<evidence type="ECO:0000256" key="7">
    <source>
        <dbReference type="ARBA" id="ARBA00023053"/>
    </source>
</evidence>
<dbReference type="PANTHER" id="PTHR30341">
    <property type="entry name" value="SODIUM ION/PROTON ANTIPORTER NHAA-RELATED"/>
    <property type="match status" value="1"/>
</dbReference>
<evidence type="ECO:0000256" key="1">
    <source>
        <dbReference type="ARBA" id="ARBA00004429"/>
    </source>
</evidence>
<feature type="transmembrane region" description="Helical" evidence="11">
    <location>
        <begin position="294"/>
        <end position="314"/>
    </location>
</feature>